<evidence type="ECO:0008006" key="7">
    <source>
        <dbReference type="Google" id="ProtNLM"/>
    </source>
</evidence>
<dbReference type="InterPro" id="IPR001322">
    <property type="entry name" value="Lamin_tail_dom"/>
</dbReference>
<protein>
    <recommendedName>
        <fullName evidence="7">PKD domain-containing protein</fullName>
    </recommendedName>
</protein>
<proteinExistence type="predicted"/>
<dbReference type="PROSITE" id="PS51841">
    <property type="entry name" value="LTD"/>
    <property type="match status" value="2"/>
</dbReference>
<dbReference type="SUPFAM" id="SSF49299">
    <property type="entry name" value="PKD domain"/>
    <property type="match status" value="1"/>
</dbReference>
<keyword evidence="2" id="KW-1133">Transmembrane helix</keyword>
<dbReference type="Gene3D" id="2.60.40.10">
    <property type="entry name" value="Immunoglobulins"/>
    <property type="match status" value="1"/>
</dbReference>
<keyword evidence="2" id="KW-0472">Membrane</keyword>
<feature type="compositionally biased region" description="Low complexity" evidence="1">
    <location>
        <begin position="179"/>
        <end position="191"/>
    </location>
</feature>
<organism evidence="5 6">
    <name type="scientific">Candidatus Tagabacteria bacterium CG_4_8_14_3_um_filter_41_8</name>
    <dbReference type="NCBI Taxonomy" id="1975018"/>
    <lineage>
        <taxon>Bacteria</taxon>
        <taxon>Candidatus Tagaibacteriota</taxon>
    </lineage>
</organism>
<dbReference type="InterPro" id="IPR035986">
    <property type="entry name" value="PKD_dom_sf"/>
</dbReference>
<feature type="transmembrane region" description="Helical" evidence="2">
    <location>
        <begin position="464"/>
        <end position="483"/>
    </location>
</feature>
<accession>A0A2M8G9E9</accession>
<gene>
    <name evidence="5" type="ORF">CO014_00415</name>
</gene>
<dbReference type="Proteomes" id="UP000229041">
    <property type="component" value="Unassembled WGS sequence"/>
</dbReference>
<sequence length="489" mass="52708">MLKQKFFIFGLFFGMFLPVFVFASVRINEIMYDLKEGSDTGREWVEIFNSGSEVVDLTGWRFYEAETNHKINLFRETNTFLLPAGGYAIIADDPNKFLIDWSNFSGVVLDSSFSLSNTGETITLRNGELVDIDNVTYSSGWGANGDGNSLQNVNGTWVAQAPTPGAANSGSSEPPPAQQPESQPSGSGSSAYIPPEKLPKISADAGADKTVVVGANVEFRGQAFGLKDEPLDNARYLWIFGDGASKDGKNITHIYQYPGEYIAALNVSSGEYSASDYMLVKALPNQVFISEIKTGADSFIEFENKSKQEIDISGCQIKYNNQTFIFPQSTAIRPNAYLAIPSSISGMVFNSGKGIIEFLYSGGFKADVFNYDGILKDGQSFNRDGKSSLIGALTPGGKNSSGVSNFLSADKNPQPNAKEQKTEAQKADSEKLSKEGARQGDGINADAGAGAINLTSSKGSSKTYFIIVILAVIIFGAAAILFIRRQRGV</sequence>
<feature type="domain" description="LTD" evidence="4">
    <location>
        <begin position="18"/>
        <end position="139"/>
    </location>
</feature>
<evidence type="ECO:0000259" key="3">
    <source>
        <dbReference type="PROSITE" id="PS50093"/>
    </source>
</evidence>
<keyword evidence="2" id="KW-0812">Transmembrane</keyword>
<dbReference type="Pfam" id="PF18911">
    <property type="entry name" value="PKD_4"/>
    <property type="match status" value="1"/>
</dbReference>
<reference evidence="6" key="1">
    <citation type="submission" date="2017-09" db="EMBL/GenBank/DDBJ databases">
        <title>Depth-based differentiation of microbial function through sediment-hosted aquifers and enrichment of novel symbionts in the deep terrestrial subsurface.</title>
        <authorList>
            <person name="Probst A.J."/>
            <person name="Ladd B."/>
            <person name="Jarett J.K."/>
            <person name="Geller-Mcgrath D.E."/>
            <person name="Sieber C.M.K."/>
            <person name="Emerson J.B."/>
            <person name="Anantharaman K."/>
            <person name="Thomas B.C."/>
            <person name="Malmstrom R."/>
            <person name="Stieglmeier M."/>
            <person name="Klingl A."/>
            <person name="Woyke T."/>
            <person name="Ryan C.M."/>
            <person name="Banfield J.F."/>
        </authorList>
    </citation>
    <scope>NUCLEOTIDE SEQUENCE [LARGE SCALE GENOMIC DNA]</scope>
</reference>
<dbReference type="CDD" id="cd00146">
    <property type="entry name" value="PKD"/>
    <property type="match status" value="1"/>
</dbReference>
<feature type="region of interest" description="Disordered" evidence="1">
    <location>
        <begin position="404"/>
        <end position="441"/>
    </location>
</feature>
<dbReference type="AlphaFoldDB" id="A0A2M8G9E9"/>
<feature type="region of interest" description="Disordered" evidence="1">
    <location>
        <begin position="159"/>
        <end position="195"/>
    </location>
</feature>
<feature type="domain" description="LTD" evidence="4">
    <location>
        <begin position="274"/>
        <end position="397"/>
    </location>
</feature>
<name>A0A2M8G9E9_9BACT</name>
<feature type="domain" description="PKD" evidence="3">
    <location>
        <begin position="232"/>
        <end position="269"/>
    </location>
</feature>
<evidence type="ECO:0000313" key="6">
    <source>
        <dbReference type="Proteomes" id="UP000229041"/>
    </source>
</evidence>
<dbReference type="InterPro" id="IPR022409">
    <property type="entry name" value="PKD/Chitinase_dom"/>
</dbReference>
<comment type="caution">
    <text evidence="5">The sequence shown here is derived from an EMBL/GenBank/DDBJ whole genome shotgun (WGS) entry which is preliminary data.</text>
</comment>
<dbReference type="EMBL" id="PFQR01000012">
    <property type="protein sequence ID" value="PJC70117.1"/>
    <property type="molecule type" value="Genomic_DNA"/>
</dbReference>
<dbReference type="InterPro" id="IPR036415">
    <property type="entry name" value="Lamin_tail_dom_sf"/>
</dbReference>
<evidence type="ECO:0000259" key="4">
    <source>
        <dbReference type="PROSITE" id="PS51841"/>
    </source>
</evidence>
<evidence type="ECO:0000256" key="1">
    <source>
        <dbReference type="SAM" id="MobiDB-lite"/>
    </source>
</evidence>
<dbReference type="SMART" id="SM00089">
    <property type="entry name" value="PKD"/>
    <property type="match status" value="1"/>
</dbReference>
<evidence type="ECO:0000313" key="5">
    <source>
        <dbReference type="EMBL" id="PJC70117.1"/>
    </source>
</evidence>
<dbReference type="SUPFAM" id="SSF74853">
    <property type="entry name" value="Lamin A/C globular tail domain"/>
    <property type="match status" value="2"/>
</dbReference>
<dbReference type="InterPro" id="IPR000601">
    <property type="entry name" value="PKD_dom"/>
</dbReference>
<feature type="compositionally biased region" description="Basic and acidic residues" evidence="1">
    <location>
        <begin position="418"/>
        <end position="438"/>
    </location>
</feature>
<dbReference type="PROSITE" id="PS50093">
    <property type="entry name" value="PKD"/>
    <property type="match status" value="1"/>
</dbReference>
<dbReference type="Gene3D" id="2.60.40.1260">
    <property type="entry name" value="Lamin Tail domain"/>
    <property type="match status" value="2"/>
</dbReference>
<evidence type="ECO:0000256" key="2">
    <source>
        <dbReference type="SAM" id="Phobius"/>
    </source>
</evidence>
<feature type="compositionally biased region" description="Polar residues" evidence="1">
    <location>
        <begin position="404"/>
        <end position="417"/>
    </location>
</feature>
<dbReference type="Pfam" id="PF00932">
    <property type="entry name" value="LTD"/>
    <property type="match status" value="2"/>
</dbReference>
<dbReference type="InterPro" id="IPR013783">
    <property type="entry name" value="Ig-like_fold"/>
</dbReference>